<dbReference type="GO" id="GO:0005524">
    <property type="term" value="F:ATP binding"/>
    <property type="evidence" value="ECO:0007669"/>
    <property type="project" value="UniProtKB-UniRule"/>
</dbReference>
<keyword evidence="11" id="KW-0406">Ion transport</keyword>
<sequence>MEHEHCHNTQDQQSHENHDKHKGHSPEMFREKFLWSLILTIPTLLYSSMIQEWFGFSLPEFVGSQYVPLVFGTILFFYAGTVFIKGAVAELKSRQPGMMSLISLAIVVSFLYSIATTFLIQGTEFFWELSTLITIMIFGHWMEMKSIMNAQGALKELAKLLPDTAELINGKIVPISELRVGDVLLIRPGAKIPADGLVVEGESSINESMITGESNPVHKTNSSLVIAGTVNGSGSLKVQVSKIGESTALAGIMRLVAEAQNSRSKAQILADRAAFYLTIVAIASGLVTFTIWMFFGEDLSFALERTVTVLIIACPHALGLAIPLVTSISTSLAARNGLLVRQRIALESARKIDVVLFDKTGTLTKGEHGVVDVWAAPNYSEEDLLSLGSSVESESEHPIAKAIVEFGKEKHIEVLKVEQFTALPGRGAQAIVKGKTIIVGSPLLIKEKNLTLSDDLKNKTEQAGQQGKTVVYVISDTEVIGVITTADLIREESKEAIRNLNSLGIRVVMLTGDSDDVASYVSKELGIKEYFAEVLPEHKVDMVKELQKDGSRVAMVGDGVNDAPALTQADIGIAIGAGTDVAIESAGIILAKNDPRDVVKIFRLSKATYSKMQQNLVWATGYNVLAIPLAAGVFGFILPAAVGALLMSASTIIVALNAQWLRRLKMSN</sequence>
<keyword evidence="5 13" id="KW-0812">Transmembrane</keyword>
<dbReference type="EMBL" id="VMFF01000037">
    <property type="protein sequence ID" value="TSC65603.1"/>
    <property type="molecule type" value="Genomic_DNA"/>
</dbReference>
<dbReference type="PROSITE" id="PS00154">
    <property type="entry name" value="ATPASE_E1_E2"/>
    <property type="match status" value="1"/>
</dbReference>
<dbReference type="InterPro" id="IPR023298">
    <property type="entry name" value="ATPase_P-typ_TM_dom_sf"/>
</dbReference>
<name>A0A554JB56_9BACT</name>
<dbReference type="SUPFAM" id="SSF81665">
    <property type="entry name" value="Calcium ATPase, transmembrane domain M"/>
    <property type="match status" value="1"/>
</dbReference>
<keyword evidence="4 13" id="KW-1003">Cell membrane</keyword>
<evidence type="ECO:0000256" key="2">
    <source>
        <dbReference type="ARBA" id="ARBA00006024"/>
    </source>
</evidence>
<feature type="transmembrane region" description="Helical" evidence="13">
    <location>
        <begin position="644"/>
        <end position="661"/>
    </location>
</feature>
<comment type="similarity">
    <text evidence="2 13">Belongs to the cation transport ATPase (P-type) (TC 3.A.3) family. Type IB subfamily.</text>
</comment>
<feature type="transmembrane region" description="Helical" evidence="13">
    <location>
        <begin position="273"/>
        <end position="295"/>
    </location>
</feature>
<dbReference type="NCBIfam" id="TIGR01494">
    <property type="entry name" value="ATPase_P-type"/>
    <property type="match status" value="1"/>
</dbReference>
<dbReference type="InterPro" id="IPR027256">
    <property type="entry name" value="P-typ_ATPase_IB"/>
</dbReference>
<dbReference type="InterPro" id="IPR008250">
    <property type="entry name" value="ATPase_P-typ_transduc_dom_A_sf"/>
</dbReference>
<evidence type="ECO:0000256" key="12">
    <source>
        <dbReference type="ARBA" id="ARBA00023136"/>
    </source>
</evidence>
<evidence type="ECO:0000256" key="1">
    <source>
        <dbReference type="ARBA" id="ARBA00004651"/>
    </source>
</evidence>
<keyword evidence="8 13" id="KW-0067">ATP-binding</keyword>
<evidence type="ECO:0000256" key="7">
    <source>
        <dbReference type="ARBA" id="ARBA00022741"/>
    </source>
</evidence>
<evidence type="ECO:0000313" key="16">
    <source>
        <dbReference type="EMBL" id="TSC65603.1"/>
    </source>
</evidence>
<feature type="transmembrane region" description="Helical" evidence="13">
    <location>
        <begin position="125"/>
        <end position="142"/>
    </location>
</feature>
<keyword evidence="10 13" id="KW-1133">Transmembrane helix</keyword>
<gene>
    <name evidence="16" type="ORF">G01um101477_406</name>
</gene>
<evidence type="ECO:0000256" key="9">
    <source>
        <dbReference type="ARBA" id="ARBA00022967"/>
    </source>
</evidence>
<dbReference type="PANTHER" id="PTHR43520">
    <property type="entry name" value="ATP7, ISOFORM B"/>
    <property type="match status" value="1"/>
</dbReference>
<comment type="subcellular location">
    <subcellularLocation>
        <location evidence="1">Cell membrane</location>
        <topology evidence="1">Multi-pass membrane protein</topology>
    </subcellularLocation>
</comment>
<keyword evidence="7 13" id="KW-0547">Nucleotide-binding</keyword>
<dbReference type="FunFam" id="3.40.50.1000:FF:000020">
    <property type="entry name" value="Probable cation-transporting P-type ATPase"/>
    <property type="match status" value="1"/>
</dbReference>
<dbReference type="Pfam" id="PF00122">
    <property type="entry name" value="E1-E2_ATPase"/>
    <property type="match status" value="1"/>
</dbReference>
<dbReference type="InterPro" id="IPR001757">
    <property type="entry name" value="P_typ_ATPase"/>
</dbReference>
<dbReference type="SUPFAM" id="SSF81653">
    <property type="entry name" value="Calcium ATPase, transduction domain A"/>
    <property type="match status" value="1"/>
</dbReference>
<dbReference type="InterPro" id="IPR059000">
    <property type="entry name" value="ATPase_P-type_domA"/>
</dbReference>
<dbReference type="InterPro" id="IPR036412">
    <property type="entry name" value="HAD-like_sf"/>
</dbReference>
<dbReference type="Gene3D" id="3.40.1110.10">
    <property type="entry name" value="Calcium-transporting ATPase, cytoplasmic domain N"/>
    <property type="match status" value="1"/>
</dbReference>
<evidence type="ECO:0000256" key="6">
    <source>
        <dbReference type="ARBA" id="ARBA00022723"/>
    </source>
</evidence>
<keyword evidence="6 13" id="KW-0479">Metal-binding</keyword>
<dbReference type="NCBIfam" id="TIGR01525">
    <property type="entry name" value="ATPase-IB_hvy"/>
    <property type="match status" value="1"/>
</dbReference>
<evidence type="ECO:0000259" key="15">
    <source>
        <dbReference type="Pfam" id="PF00122"/>
    </source>
</evidence>
<dbReference type="Gene3D" id="3.40.50.1000">
    <property type="entry name" value="HAD superfamily/HAD-like"/>
    <property type="match status" value="1"/>
</dbReference>
<dbReference type="AlphaFoldDB" id="A0A554JB56"/>
<dbReference type="GO" id="GO:0005886">
    <property type="term" value="C:plasma membrane"/>
    <property type="evidence" value="ECO:0007669"/>
    <property type="project" value="UniProtKB-SubCell"/>
</dbReference>
<dbReference type="SFLD" id="SFLDS00003">
    <property type="entry name" value="Haloacid_Dehalogenase"/>
    <property type="match status" value="1"/>
</dbReference>
<evidence type="ECO:0000256" key="11">
    <source>
        <dbReference type="ARBA" id="ARBA00023065"/>
    </source>
</evidence>
<dbReference type="Proteomes" id="UP000319613">
    <property type="component" value="Unassembled WGS sequence"/>
</dbReference>
<feature type="transmembrane region" description="Helical" evidence="13">
    <location>
        <begin position="100"/>
        <end position="119"/>
    </location>
</feature>
<dbReference type="GO" id="GO:0016887">
    <property type="term" value="F:ATP hydrolysis activity"/>
    <property type="evidence" value="ECO:0007669"/>
    <property type="project" value="InterPro"/>
</dbReference>
<dbReference type="PRINTS" id="PR00943">
    <property type="entry name" value="CUATPASE"/>
</dbReference>
<feature type="transmembrane region" description="Helical" evidence="13">
    <location>
        <begin position="33"/>
        <end position="54"/>
    </location>
</feature>
<reference evidence="16 17" key="1">
    <citation type="submission" date="2017-07" db="EMBL/GenBank/DDBJ databases">
        <title>Mechanisms for carbon and nitrogen cycling indicate functional differentiation within the Candidate Phyla Radiation.</title>
        <authorList>
            <person name="Danczak R.E."/>
            <person name="Johnston M.D."/>
            <person name="Kenah C."/>
            <person name="Slattery M."/>
            <person name="Wrighton K.C."/>
            <person name="Wilkins M.J."/>
        </authorList>
    </citation>
    <scope>NUCLEOTIDE SEQUENCE [LARGE SCALE GENOMIC DNA]</scope>
    <source>
        <strain evidence="16">Gr01-1014_77</strain>
    </source>
</reference>
<dbReference type="InterPro" id="IPR023214">
    <property type="entry name" value="HAD_sf"/>
</dbReference>
<keyword evidence="9" id="KW-1278">Translocase</keyword>
<evidence type="ECO:0000256" key="10">
    <source>
        <dbReference type="ARBA" id="ARBA00022989"/>
    </source>
</evidence>
<feature type="domain" description="P-type ATPase A" evidence="15">
    <location>
        <begin position="161"/>
        <end position="256"/>
    </location>
</feature>
<dbReference type="InterPro" id="IPR023299">
    <property type="entry name" value="ATPase_P-typ_cyto_dom_N"/>
</dbReference>
<keyword evidence="12 13" id="KW-0472">Membrane</keyword>
<dbReference type="Pfam" id="PF00702">
    <property type="entry name" value="Hydrolase"/>
    <property type="match status" value="1"/>
</dbReference>
<dbReference type="SUPFAM" id="SSF56784">
    <property type="entry name" value="HAD-like"/>
    <property type="match status" value="1"/>
</dbReference>
<dbReference type="PRINTS" id="PR00119">
    <property type="entry name" value="CATATPASE"/>
</dbReference>
<dbReference type="InterPro" id="IPR018303">
    <property type="entry name" value="ATPase_P-typ_P_site"/>
</dbReference>
<dbReference type="PANTHER" id="PTHR43520:SF8">
    <property type="entry name" value="P-TYPE CU(+) TRANSPORTER"/>
    <property type="match status" value="1"/>
</dbReference>
<feature type="region of interest" description="Disordered" evidence="14">
    <location>
        <begin position="1"/>
        <end position="24"/>
    </location>
</feature>
<protein>
    <submittedName>
        <fullName evidence="16">Putative copper-exporting P-type ATPase B</fullName>
    </submittedName>
</protein>
<comment type="caution">
    <text evidence="16">The sequence shown here is derived from an EMBL/GenBank/DDBJ whole genome shotgun (WGS) entry which is preliminary data.</text>
</comment>
<dbReference type="NCBIfam" id="TIGR01511">
    <property type="entry name" value="ATPase-IB1_Cu"/>
    <property type="match status" value="1"/>
</dbReference>
<evidence type="ECO:0000256" key="5">
    <source>
        <dbReference type="ARBA" id="ARBA00022692"/>
    </source>
</evidence>
<evidence type="ECO:0000256" key="3">
    <source>
        <dbReference type="ARBA" id="ARBA00022448"/>
    </source>
</evidence>
<feature type="transmembrane region" description="Helical" evidence="13">
    <location>
        <begin position="66"/>
        <end position="88"/>
    </location>
</feature>
<dbReference type="InterPro" id="IPR044492">
    <property type="entry name" value="P_typ_ATPase_HD_dom"/>
</dbReference>
<evidence type="ECO:0000256" key="14">
    <source>
        <dbReference type="SAM" id="MobiDB-lite"/>
    </source>
</evidence>
<evidence type="ECO:0000256" key="4">
    <source>
        <dbReference type="ARBA" id="ARBA00022475"/>
    </source>
</evidence>
<accession>A0A554JB56</accession>
<dbReference type="SFLD" id="SFLDF00027">
    <property type="entry name" value="p-type_atpase"/>
    <property type="match status" value="1"/>
</dbReference>
<dbReference type="GO" id="GO:0043682">
    <property type="term" value="F:P-type divalent copper transporter activity"/>
    <property type="evidence" value="ECO:0007669"/>
    <property type="project" value="TreeGrafter"/>
</dbReference>
<dbReference type="SFLD" id="SFLDG00002">
    <property type="entry name" value="C1.7:_P-type_atpase_like"/>
    <property type="match status" value="1"/>
</dbReference>
<keyword evidence="3" id="KW-0813">Transport</keyword>
<evidence type="ECO:0000256" key="13">
    <source>
        <dbReference type="RuleBase" id="RU362081"/>
    </source>
</evidence>
<dbReference type="GO" id="GO:0055070">
    <property type="term" value="P:copper ion homeostasis"/>
    <property type="evidence" value="ECO:0007669"/>
    <property type="project" value="TreeGrafter"/>
</dbReference>
<feature type="transmembrane region" description="Helical" evidence="13">
    <location>
        <begin position="616"/>
        <end position="638"/>
    </location>
</feature>
<dbReference type="Gene3D" id="2.70.150.10">
    <property type="entry name" value="Calcium-transporting ATPase, cytoplasmic transduction domain A"/>
    <property type="match status" value="1"/>
</dbReference>
<organism evidence="16 17">
    <name type="scientific">Candidatus Doudnabacteria bacterium Gr01-1014_77</name>
    <dbReference type="NCBI Taxonomy" id="2017133"/>
    <lineage>
        <taxon>Bacteria</taxon>
        <taxon>Candidatus Doudnaibacteriota</taxon>
    </lineage>
</organism>
<dbReference type="FunFam" id="2.70.150.10:FF:000002">
    <property type="entry name" value="Copper-transporting ATPase 1, putative"/>
    <property type="match status" value="1"/>
</dbReference>
<evidence type="ECO:0000256" key="8">
    <source>
        <dbReference type="ARBA" id="ARBA00022840"/>
    </source>
</evidence>
<feature type="transmembrane region" description="Helical" evidence="13">
    <location>
        <begin position="307"/>
        <end position="334"/>
    </location>
</feature>
<evidence type="ECO:0000313" key="17">
    <source>
        <dbReference type="Proteomes" id="UP000319613"/>
    </source>
</evidence>
<proteinExistence type="inferred from homology"/>
<dbReference type="GO" id="GO:0005507">
    <property type="term" value="F:copper ion binding"/>
    <property type="evidence" value="ECO:0007669"/>
    <property type="project" value="TreeGrafter"/>
</dbReference>